<feature type="domain" description="HAMP" evidence="2">
    <location>
        <begin position="347"/>
        <end position="403"/>
    </location>
</feature>
<dbReference type="CDD" id="cd06225">
    <property type="entry name" value="HAMP"/>
    <property type="match status" value="1"/>
</dbReference>
<feature type="non-terminal residue" evidence="3">
    <location>
        <position position="438"/>
    </location>
</feature>
<reference evidence="3" key="1">
    <citation type="journal article" date="2015" name="Nature">
        <title>Complex archaea that bridge the gap between prokaryotes and eukaryotes.</title>
        <authorList>
            <person name="Spang A."/>
            <person name="Saw J.H."/>
            <person name="Jorgensen S.L."/>
            <person name="Zaremba-Niedzwiedzka K."/>
            <person name="Martijn J."/>
            <person name="Lind A.E."/>
            <person name="van Eijk R."/>
            <person name="Schleper C."/>
            <person name="Guy L."/>
            <person name="Ettema T.J."/>
        </authorList>
    </citation>
    <scope>NUCLEOTIDE SEQUENCE</scope>
</reference>
<gene>
    <name evidence="3" type="ORF">LCGC14_2689060</name>
</gene>
<dbReference type="InterPro" id="IPR003660">
    <property type="entry name" value="HAMP_dom"/>
</dbReference>
<evidence type="ECO:0000313" key="3">
    <source>
        <dbReference type="EMBL" id="KKK93820.1"/>
    </source>
</evidence>
<dbReference type="GO" id="GO:0007165">
    <property type="term" value="P:signal transduction"/>
    <property type="evidence" value="ECO:0007669"/>
    <property type="project" value="InterPro"/>
</dbReference>
<evidence type="ECO:0000259" key="2">
    <source>
        <dbReference type="PROSITE" id="PS50885"/>
    </source>
</evidence>
<keyword evidence="1" id="KW-0812">Transmembrane</keyword>
<accession>A0A0F9A6K8</accession>
<dbReference type="AlphaFoldDB" id="A0A0F9A6K8"/>
<dbReference type="Pfam" id="PF00672">
    <property type="entry name" value="HAMP"/>
    <property type="match status" value="1"/>
</dbReference>
<feature type="transmembrane region" description="Helical" evidence="1">
    <location>
        <begin position="15"/>
        <end position="36"/>
    </location>
</feature>
<dbReference type="SMART" id="SM00304">
    <property type="entry name" value="HAMP"/>
    <property type="match status" value="1"/>
</dbReference>
<feature type="transmembrane region" description="Helical" evidence="1">
    <location>
        <begin position="326"/>
        <end position="346"/>
    </location>
</feature>
<keyword evidence="1" id="KW-1133">Transmembrane helix</keyword>
<evidence type="ECO:0000256" key="1">
    <source>
        <dbReference type="SAM" id="Phobius"/>
    </source>
</evidence>
<dbReference type="PANTHER" id="PTHR32089:SF112">
    <property type="entry name" value="LYSOZYME-LIKE PROTEIN-RELATED"/>
    <property type="match status" value="1"/>
</dbReference>
<comment type="caution">
    <text evidence="3">The sequence shown here is derived from an EMBL/GenBank/DDBJ whole genome shotgun (WGS) entry which is preliminary data.</text>
</comment>
<dbReference type="EMBL" id="LAZR01047612">
    <property type="protein sequence ID" value="KKK93820.1"/>
    <property type="molecule type" value="Genomic_DNA"/>
</dbReference>
<dbReference type="PROSITE" id="PS50885">
    <property type="entry name" value="HAMP"/>
    <property type="match status" value="1"/>
</dbReference>
<organism evidence="3">
    <name type="scientific">marine sediment metagenome</name>
    <dbReference type="NCBI Taxonomy" id="412755"/>
    <lineage>
        <taxon>unclassified sequences</taxon>
        <taxon>metagenomes</taxon>
        <taxon>ecological metagenomes</taxon>
    </lineage>
</organism>
<keyword evidence="1" id="KW-0472">Membrane</keyword>
<dbReference type="SUPFAM" id="SSF158472">
    <property type="entry name" value="HAMP domain-like"/>
    <property type="match status" value="1"/>
</dbReference>
<sequence length="438" mass="48123">EGRKRRLKFGIKQKLLIYFLMVAIIPLVGVTIYSTLSLNQSYENDRIDQLFATGVNKAEYIEGWFFERKGDTNLLSKSSAFTQYAAIAGDPSHPDNIEAIDRLEYEMNNMIEVYGTYSEMYFVNTSGIIVAQSVQAGWTSVLQKGDDESADETISDPASHSIDVDYTFLNDFHIGEGGEIQILSSSVVHDEGSSYAGIIAFHIDTTTIHGIMHETEGLGVSGETYLINADLLWLTTSKFDYYTTETGKYVTIEGTLMIEAISTTGIVESLAAQANVRKRSNADYRGIAVMGSYHYLQINDDGRPWILVAEIDVSEALSVPNNLMTVSIWIVVIIAIIVAILGYVIAKRFTDPIIRLNTTAKKVAEGDLTKDKTDGKERKGNDEIAVLTRSFTTMTDNIRDIITSSQSASINVSNIATELAASSSEVNAAAEEIASTTQ</sequence>
<dbReference type="GO" id="GO:0016020">
    <property type="term" value="C:membrane"/>
    <property type="evidence" value="ECO:0007669"/>
    <property type="project" value="InterPro"/>
</dbReference>
<proteinExistence type="predicted"/>
<dbReference type="Gene3D" id="6.10.340.10">
    <property type="match status" value="1"/>
</dbReference>
<feature type="non-terminal residue" evidence="3">
    <location>
        <position position="1"/>
    </location>
</feature>
<dbReference type="PANTHER" id="PTHR32089">
    <property type="entry name" value="METHYL-ACCEPTING CHEMOTAXIS PROTEIN MCPB"/>
    <property type="match status" value="1"/>
</dbReference>
<protein>
    <recommendedName>
        <fullName evidence="2">HAMP domain-containing protein</fullName>
    </recommendedName>
</protein>
<name>A0A0F9A6K8_9ZZZZ</name>